<keyword evidence="2" id="KW-0964">Secreted</keyword>
<dbReference type="Pfam" id="PF03098">
    <property type="entry name" value="An_peroxidase"/>
    <property type="match status" value="1"/>
</dbReference>
<dbReference type="OrthoDB" id="9765610at2"/>
<dbReference type="STRING" id="1267423.SAMN05216290_2014"/>
<proteinExistence type="predicted"/>
<dbReference type="GO" id="GO:0006979">
    <property type="term" value="P:response to oxidative stress"/>
    <property type="evidence" value="ECO:0007669"/>
    <property type="project" value="InterPro"/>
</dbReference>
<dbReference type="InterPro" id="IPR010255">
    <property type="entry name" value="Haem_peroxidase_sf"/>
</dbReference>
<dbReference type="SUPFAM" id="SSF48113">
    <property type="entry name" value="Heme-dependent peroxidases"/>
    <property type="match status" value="1"/>
</dbReference>
<dbReference type="GO" id="GO:0004601">
    <property type="term" value="F:peroxidase activity"/>
    <property type="evidence" value="ECO:0007669"/>
    <property type="project" value="UniProtKB-KW"/>
</dbReference>
<protein>
    <submittedName>
        <fullName evidence="4">Animal haem peroxidase</fullName>
    </submittedName>
</protein>
<evidence type="ECO:0000256" key="2">
    <source>
        <dbReference type="ARBA" id="ARBA00022525"/>
    </source>
</evidence>
<evidence type="ECO:0000256" key="1">
    <source>
        <dbReference type="ARBA" id="ARBA00004613"/>
    </source>
</evidence>
<organism evidence="4 5">
    <name type="scientific">Roseivirga pacifica</name>
    <dbReference type="NCBI Taxonomy" id="1267423"/>
    <lineage>
        <taxon>Bacteria</taxon>
        <taxon>Pseudomonadati</taxon>
        <taxon>Bacteroidota</taxon>
        <taxon>Cytophagia</taxon>
        <taxon>Cytophagales</taxon>
        <taxon>Roseivirgaceae</taxon>
        <taxon>Roseivirga</taxon>
    </lineage>
</organism>
<dbReference type="AlphaFoldDB" id="A0A1I0Q573"/>
<accession>A0A1I0Q573</accession>
<dbReference type="CDD" id="cd09819">
    <property type="entry name" value="An_peroxidase_bacterial_1"/>
    <property type="match status" value="1"/>
</dbReference>
<keyword evidence="3" id="KW-0325">Glycoprotein</keyword>
<comment type="subcellular location">
    <subcellularLocation>
        <location evidence="1">Secreted</location>
    </subcellularLocation>
</comment>
<dbReference type="RefSeq" id="WP_090258456.1">
    <property type="nucleotide sequence ID" value="NZ_FOIR01000002.1"/>
</dbReference>
<dbReference type="GeneID" id="99986728"/>
<evidence type="ECO:0000256" key="3">
    <source>
        <dbReference type="ARBA" id="ARBA00023180"/>
    </source>
</evidence>
<dbReference type="Proteomes" id="UP000199437">
    <property type="component" value="Unassembled WGS sequence"/>
</dbReference>
<keyword evidence="5" id="KW-1185">Reference proteome</keyword>
<gene>
    <name evidence="4" type="ORF">SAMN05216290_2014</name>
</gene>
<dbReference type="InterPro" id="IPR037120">
    <property type="entry name" value="Haem_peroxidase_sf_animal"/>
</dbReference>
<evidence type="ECO:0000313" key="5">
    <source>
        <dbReference type="Proteomes" id="UP000199437"/>
    </source>
</evidence>
<dbReference type="GO" id="GO:0020037">
    <property type="term" value="F:heme binding"/>
    <property type="evidence" value="ECO:0007669"/>
    <property type="project" value="InterPro"/>
</dbReference>
<sequence>MSHTPAKSKKQMHGVSKARGCSHLELGSFSRMFCNETSWAEDLNLEDKPEEVERIAALLGGINGVMHDTRLSTPDSCVPAAYTFFAQFIDHDVTLDTTSDLHGGPTKHQLNFLAGCPHAHGGGVNPHTHRLPNLRSASLDLDCVYGFGPEASPHLYDDSQPGRLLVGNKENPNDVPRNRVGTALIGDPRNDENIFVSQMQLLFLKFHNKRLVGKNFEEAQQDVRYHYQYLVWNDFLKRVCDEAVFDFANTEIHEAAKTGEGFPKFKLVDDCGRITMPVEFSVAAYRFGHSLVRSIYPINADYPAIELFDERFGTEGFSAVPKALTVDWSFLLDINECQNYVMSKSIDHLLTDELIRLPNPVVGKFASENDRSLAFRNLLRGYVLHLPSGQKVASALQNSGYPINGLSSEEIEAVLAKKFEASMAKELSKHTPLFFYIMLESSIKNNGKRLGSVGSAILTEVFGTMLLHCNSFLKPTVETNGCEAMADRDIWQPDACLRQNGDFTLADVVRYVQ</sequence>
<evidence type="ECO:0000313" key="4">
    <source>
        <dbReference type="EMBL" id="SEW21958.1"/>
    </source>
</evidence>
<dbReference type="PANTHER" id="PTHR11475:SF4">
    <property type="entry name" value="CHORION PEROXIDASE"/>
    <property type="match status" value="1"/>
</dbReference>
<keyword evidence="4" id="KW-0575">Peroxidase</keyword>
<keyword evidence="4" id="KW-0560">Oxidoreductase</keyword>
<dbReference type="Gene3D" id="1.10.640.10">
    <property type="entry name" value="Haem peroxidase domain superfamily, animal type"/>
    <property type="match status" value="1"/>
</dbReference>
<reference evidence="5" key="1">
    <citation type="submission" date="2016-10" db="EMBL/GenBank/DDBJ databases">
        <authorList>
            <person name="Varghese N."/>
            <person name="Submissions S."/>
        </authorList>
    </citation>
    <scope>NUCLEOTIDE SEQUENCE [LARGE SCALE GENOMIC DNA]</scope>
    <source>
        <strain evidence="5">CGMCC 1.12402</strain>
    </source>
</reference>
<dbReference type="PANTHER" id="PTHR11475">
    <property type="entry name" value="OXIDASE/PEROXIDASE"/>
    <property type="match status" value="1"/>
</dbReference>
<dbReference type="InterPro" id="IPR019791">
    <property type="entry name" value="Haem_peroxidase_animal"/>
</dbReference>
<dbReference type="GO" id="GO:0005576">
    <property type="term" value="C:extracellular region"/>
    <property type="evidence" value="ECO:0007669"/>
    <property type="project" value="UniProtKB-SubCell"/>
</dbReference>
<name>A0A1I0Q573_9BACT</name>
<dbReference type="EMBL" id="FOIR01000002">
    <property type="protein sequence ID" value="SEW21958.1"/>
    <property type="molecule type" value="Genomic_DNA"/>
</dbReference>